<evidence type="ECO:0000313" key="3">
    <source>
        <dbReference type="Proteomes" id="UP000242699"/>
    </source>
</evidence>
<dbReference type="Proteomes" id="UP000242699">
    <property type="component" value="Unassembled WGS sequence"/>
</dbReference>
<comment type="caution">
    <text evidence="2">The sequence shown here is derived from an EMBL/GenBank/DDBJ whole genome shotgun (WGS) entry which is preliminary data.</text>
</comment>
<feature type="domain" description="HTH cro/C1-type" evidence="1">
    <location>
        <begin position="20"/>
        <end position="66"/>
    </location>
</feature>
<evidence type="ECO:0000313" key="2">
    <source>
        <dbReference type="EMBL" id="PSR23299.1"/>
    </source>
</evidence>
<sequence length="259" mass="29132">MDKNIFAERTPLYDSLTTYFRDVRTLKGLGMPTIANATGFHTSNLSRIERSVHRPTPDTLDRLAAADAYGCPWESTQDNAIFLRAFAYHLIHSPSYAPRNAEWWPADMTTAIAATGVITQGTTWSHSVRWSALVEAWPALGLPGWQPTAELSYEPPPSFSRPLWLWGAWGVTRELERDTTEQAAWYKNISGQDDTDLATMVMGYVLEAVSRARDGHPIKELPTLPTDPDFRAMARAWPELTATQRRLARELVETWAGAR</sequence>
<protein>
    <recommendedName>
        <fullName evidence="1">HTH cro/C1-type domain-containing protein</fullName>
    </recommendedName>
</protein>
<dbReference type="AlphaFoldDB" id="A0A2T2WM32"/>
<name>A0A2T2WM32_9FIRM</name>
<dbReference type="InterPro" id="IPR001387">
    <property type="entry name" value="Cro/C1-type_HTH"/>
</dbReference>
<dbReference type="CDD" id="cd00093">
    <property type="entry name" value="HTH_XRE"/>
    <property type="match status" value="1"/>
</dbReference>
<organism evidence="2 3">
    <name type="scientific">Sulfobacillus benefaciens</name>
    <dbReference type="NCBI Taxonomy" id="453960"/>
    <lineage>
        <taxon>Bacteria</taxon>
        <taxon>Bacillati</taxon>
        <taxon>Bacillota</taxon>
        <taxon>Clostridia</taxon>
        <taxon>Eubacteriales</taxon>
        <taxon>Clostridiales Family XVII. Incertae Sedis</taxon>
        <taxon>Sulfobacillus</taxon>
    </lineage>
</organism>
<accession>A0A2T2WM32</accession>
<gene>
    <name evidence="2" type="ORF">C7B43_20105</name>
</gene>
<reference evidence="2 3" key="1">
    <citation type="journal article" date="2014" name="BMC Genomics">
        <title>Comparison of environmental and isolate Sulfobacillus genomes reveals diverse carbon, sulfur, nitrogen, and hydrogen metabolisms.</title>
        <authorList>
            <person name="Justice N.B."/>
            <person name="Norman A."/>
            <person name="Brown C.T."/>
            <person name="Singh A."/>
            <person name="Thomas B.C."/>
            <person name="Banfield J.F."/>
        </authorList>
    </citation>
    <scope>NUCLEOTIDE SEQUENCE [LARGE SCALE GENOMIC DNA]</scope>
    <source>
        <strain evidence="2">AMDSBA1</strain>
    </source>
</reference>
<dbReference type="InterPro" id="IPR010982">
    <property type="entry name" value="Lambda_DNA-bd_dom_sf"/>
</dbReference>
<dbReference type="GO" id="GO:0003677">
    <property type="term" value="F:DNA binding"/>
    <property type="evidence" value="ECO:0007669"/>
    <property type="project" value="InterPro"/>
</dbReference>
<dbReference type="PROSITE" id="PS50943">
    <property type="entry name" value="HTH_CROC1"/>
    <property type="match status" value="1"/>
</dbReference>
<dbReference type="SUPFAM" id="SSF47413">
    <property type="entry name" value="lambda repressor-like DNA-binding domains"/>
    <property type="match status" value="1"/>
</dbReference>
<evidence type="ECO:0000259" key="1">
    <source>
        <dbReference type="PROSITE" id="PS50943"/>
    </source>
</evidence>
<dbReference type="EMBL" id="PXYT01000095">
    <property type="protein sequence ID" value="PSR23299.1"/>
    <property type="molecule type" value="Genomic_DNA"/>
</dbReference>
<dbReference type="Gene3D" id="1.10.260.40">
    <property type="entry name" value="lambda repressor-like DNA-binding domains"/>
    <property type="match status" value="1"/>
</dbReference>
<proteinExistence type="predicted"/>